<dbReference type="EMBL" id="CP028901">
    <property type="protein sequence ID" value="AWB33097.1"/>
    <property type="molecule type" value="Genomic_DNA"/>
</dbReference>
<organism evidence="2 3">
    <name type="scientific">Orrella marina</name>
    <dbReference type="NCBI Taxonomy" id="2163011"/>
    <lineage>
        <taxon>Bacteria</taxon>
        <taxon>Pseudomonadati</taxon>
        <taxon>Pseudomonadota</taxon>
        <taxon>Betaproteobacteria</taxon>
        <taxon>Burkholderiales</taxon>
        <taxon>Alcaligenaceae</taxon>
        <taxon>Orrella</taxon>
    </lineage>
</organism>
<reference evidence="2 3" key="1">
    <citation type="submission" date="2018-04" db="EMBL/GenBank/DDBJ databases">
        <title>Bordetella sp. HZ20 isolated from seawater.</title>
        <authorList>
            <person name="Sun C."/>
        </authorList>
    </citation>
    <scope>NUCLEOTIDE SEQUENCE [LARGE SCALE GENOMIC DNA]</scope>
    <source>
        <strain evidence="2 3">HZ20</strain>
    </source>
</reference>
<keyword evidence="3" id="KW-1185">Reference proteome</keyword>
<proteinExistence type="predicted"/>
<dbReference type="PANTHER" id="PTHR34611">
    <property type="match status" value="1"/>
</dbReference>
<feature type="domain" description="Transposase (putative) YhgA-like" evidence="1">
    <location>
        <begin position="4"/>
        <end position="162"/>
    </location>
</feature>
<dbReference type="InterPro" id="IPR051699">
    <property type="entry name" value="Rpn/YhgA-like_nuclease"/>
</dbReference>
<dbReference type="OrthoDB" id="932587at2"/>
<name>A0A2R4XGZ5_9BURK</name>
<dbReference type="InterPro" id="IPR006842">
    <property type="entry name" value="Transposase_31"/>
</dbReference>
<protein>
    <recommendedName>
        <fullName evidence="1">Transposase (putative) YhgA-like domain-containing protein</fullName>
    </recommendedName>
</protein>
<dbReference type="AlphaFoldDB" id="A0A2R4XGZ5"/>
<dbReference type="PANTHER" id="PTHR34611:SF2">
    <property type="entry name" value="INACTIVE RECOMBINATION-PROMOTING NUCLEASE-LIKE PROTEIN RPNE-RELATED"/>
    <property type="match status" value="1"/>
</dbReference>
<gene>
    <name evidence="2" type="ORF">DBV39_04500</name>
</gene>
<evidence type="ECO:0000259" key="1">
    <source>
        <dbReference type="Pfam" id="PF04754"/>
    </source>
</evidence>
<dbReference type="KEGG" id="boz:DBV39_04500"/>
<dbReference type="Proteomes" id="UP000244571">
    <property type="component" value="Chromosome"/>
</dbReference>
<accession>A0A2R4XGZ5</accession>
<dbReference type="RefSeq" id="WP_108620526.1">
    <property type="nucleotide sequence ID" value="NZ_CP028901.1"/>
</dbReference>
<evidence type="ECO:0000313" key="2">
    <source>
        <dbReference type="EMBL" id="AWB33097.1"/>
    </source>
</evidence>
<sequence length="372" mass="42253">MHIDSSYRLLLANEVMVRDLLALPELAFLSATMDLDSLIQVPSDMVSNTGTQRRADLVWQARAMDGPHARAHPHVYVHIEHQSSGDPQMALRMLTYRGLIYEGTLGKAGAQWLPALIPLVLYSGEEPWKVDTEVRDLVVPVGNQLEPFQPKLKYCLVDQKRLVERWARDKAPGGASEVRPDQRDGQAQCSEVALAVDSPDLSNNLAWLLFRLEHNNGVEDALELLRQVDRVTAQPRYEEVRKAFGCWVRTVLLRQVATANEDQESLAKAGFKEMIDMLAERSHGWHHKWMREGMEKGIEQGLQKGLEQGLEKGLEQGLEQGQRRMLRAMLVQKFGPVDEAVQNRIEQANRETIEQWALNVLNASRIEDVFRD</sequence>
<evidence type="ECO:0000313" key="3">
    <source>
        <dbReference type="Proteomes" id="UP000244571"/>
    </source>
</evidence>
<dbReference type="Pfam" id="PF04754">
    <property type="entry name" value="Transposase_31"/>
    <property type="match status" value="1"/>
</dbReference>